<sequence length="40" mass="4256">MAARPGIFALQGCKISCVNFRGGGSPGRILQSSTWSRCNK</sequence>
<evidence type="ECO:0000313" key="1">
    <source>
        <dbReference type="EMBL" id="MBX48675.1"/>
    </source>
</evidence>
<protein>
    <submittedName>
        <fullName evidence="1">Uncharacterized protein</fullName>
    </submittedName>
</protein>
<name>A0A2P2P1L6_RHIMU</name>
<dbReference type="EMBL" id="GGEC01068191">
    <property type="protein sequence ID" value="MBX48675.1"/>
    <property type="molecule type" value="Transcribed_RNA"/>
</dbReference>
<organism evidence="1">
    <name type="scientific">Rhizophora mucronata</name>
    <name type="common">Asiatic mangrove</name>
    <dbReference type="NCBI Taxonomy" id="61149"/>
    <lineage>
        <taxon>Eukaryota</taxon>
        <taxon>Viridiplantae</taxon>
        <taxon>Streptophyta</taxon>
        <taxon>Embryophyta</taxon>
        <taxon>Tracheophyta</taxon>
        <taxon>Spermatophyta</taxon>
        <taxon>Magnoliopsida</taxon>
        <taxon>eudicotyledons</taxon>
        <taxon>Gunneridae</taxon>
        <taxon>Pentapetalae</taxon>
        <taxon>rosids</taxon>
        <taxon>fabids</taxon>
        <taxon>Malpighiales</taxon>
        <taxon>Rhizophoraceae</taxon>
        <taxon>Rhizophora</taxon>
    </lineage>
</organism>
<reference evidence="1" key="1">
    <citation type="submission" date="2018-02" db="EMBL/GenBank/DDBJ databases">
        <title>Rhizophora mucronata_Transcriptome.</title>
        <authorList>
            <person name="Meera S.P."/>
            <person name="Sreeshan A."/>
            <person name="Augustine A."/>
        </authorList>
    </citation>
    <scope>NUCLEOTIDE SEQUENCE</scope>
    <source>
        <tissue evidence="1">Leaf</tissue>
    </source>
</reference>
<dbReference type="AlphaFoldDB" id="A0A2P2P1L6"/>
<accession>A0A2P2P1L6</accession>
<proteinExistence type="predicted"/>